<organism evidence="2">
    <name type="scientific">freshwater metagenome</name>
    <dbReference type="NCBI Taxonomy" id="449393"/>
    <lineage>
        <taxon>unclassified sequences</taxon>
        <taxon>metagenomes</taxon>
        <taxon>ecological metagenomes</taxon>
    </lineage>
</organism>
<dbReference type="CDD" id="cd06558">
    <property type="entry name" value="crotonase-like"/>
    <property type="match status" value="1"/>
</dbReference>
<dbReference type="InterPro" id="IPR029045">
    <property type="entry name" value="ClpP/crotonase-like_dom_sf"/>
</dbReference>
<accession>A0A6J6R6S8</accession>
<dbReference type="AlphaFoldDB" id="A0A6J6R6S8"/>
<comment type="similarity">
    <text evidence="1">Belongs to the enoyl-CoA hydratase/isomerase family.</text>
</comment>
<dbReference type="GO" id="GO:0003824">
    <property type="term" value="F:catalytic activity"/>
    <property type="evidence" value="ECO:0007669"/>
    <property type="project" value="InterPro"/>
</dbReference>
<evidence type="ECO:0000256" key="1">
    <source>
        <dbReference type="ARBA" id="ARBA00005254"/>
    </source>
</evidence>
<dbReference type="EMBL" id="CAFBQP010000043">
    <property type="protein sequence ID" value="CAB5063384.1"/>
    <property type="molecule type" value="Genomic_DNA"/>
</dbReference>
<sequence>MGGSASPLQDRYGDVSVLMGEDFVATVTVHRPPDNYFDHALIASIADAYEAIDADARCRCIVLGAEGKNFCAGAALARRAEPGEVAPATHLYDEAVRIFAARTPVVAAVRGAAVGGGLGLAMSADFRVGSPETRMTANFARLGFHQGFGLSVTLPQVIGHQHSIEMLYTGARLGGEEALRIGLLDRLVPLVEVDDEAHRLAVEIASSAPLAVESIRQTMRGDLAGRIRAATDREKAEQDRLTQTADFAEGVRAMGERRLPRFERR</sequence>
<dbReference type="Gene3D" id="3.90.226.10">
    <property type="entry name" value="2-enoyl-CoA Hydratase, Chain A, domain 1"/>
    <property type="match status" value="1"/>
</dbReference>
<evidence type="ECO:0000313" key="3">
    <source>
        <dbReference type="EMBL" id="CAB4741283.1"/>
    </source>
</evidence>
<evidence type="ECO:0000313" key="4">
    <source>
        <dbReference type="EMBL" id="CAB5063384.1"/>
    </source>
</evidence>
<dbReference type="PANTHER" id="PTHR43802:SF1">
    <property type="entry name" value="IP11341P-RELATED"/>
    <property type="match status" value="1"/>
</dbReference>
<dbReference type="SUPFAM" id="SSF52096">
    <property type="entry name" value="ClpP/crotonase"/>
    <property type="match status" value="1"/>
</dbReference>
<dbReference type="EMBL" id="CAEZXX010000125">
    <property type="protein sequence ID" value="CAB4719517.1"/>
    <property type="molecule type" value="Genomic_DNA"/>
</dbReference>
<dbReference type="PROSITE" id="PS00166">
    <property type="entry name" value="ENOYL_COA_HYDRATASE"/>
    <property type="match status" value="1"/>
</dbReference>
<dbReference type="Gene3D" id="1.10.12.10">
    <property type="entry name" value="Lyase 2-enoyl-coa Hydratase, Chain A, domain 2"/>
    <property type="match status" value="1"/>
</dbReference>
<dbReference type="EMBL" id="CAEZYY010000003">
    <property type="protein sequence ID" value="CAB4741283.1"/>
    <property type="molecule type" value="Genomic_DNA"/>
</dbReference>
<protein>
    <submittedName>
        <fullName evidence="2">Unannotated protein</fullName>
    </submittedName>
</protein>
<gene>
    <name evidence="2" type="ORF">UFOPK2602_01636</name>
    <name evidence="3" type="ORF">UFOPK2806_00397</name>
    <name evidence="4" type="ORF">UFOPK4306_01256</name>
</gene>
<dbReference type="InterPro" id="IPR001753">
    <property type="entry name" value="Enoyl-CoA_hydra/iso"/>
</dbReference>
<proteinExistence type="inferred from homology"/>
<evidence type="ECO:0000313" key="2">
    <source>
        <dbReference type="EMBL" id="CAB4719517.1"/>
    </source>
</evidence>
<reference evidence="2" key="1">
    <citation type="submission" date="2020-05" db="EMBL/GenBank/DDBJ databases">
        <authorList>
            <person name="Chiriac C."/>
            <person name="Salcher M."/>
            <person name="Ghai R."/>
            <person name="Kavagutti S V."/>
        </authorList>
    </citation>
    <scope>NUCLEOTIDE SEQUENCE</scope>
</reference>
<dbReference type="PANTHER" id="PTHR43802">
    <property type="entry name" value="ENOYL-COA HYDRATASE"/>
    <property type="match status" value="1"/>
</dbReference>
<dbReference type="Pfam" id="PF00378">
    <property type="entry name" value="ECH_1"/>
    <property type="match status" value="1"/>
</dbReference>
<name>A0A6J6R6S8_9ZZZZ</name>
<dbReference type="InterPro" id="IPR014748">
    <property type="entry name" value="Enoyl-CoA_hydra_C"/>
</dbReference>
<dbReference type="InterPro" id="IPR018376">
    <property type="entry name" value="Enoyl-CoA_hyd/isom_CS"/>
</dbReference>